<protein>
    <submittedName>
        <fullName evidence="2">TIGR02391 family protein</fullName>
    </submittedName>
</protein>
<evidence type="ECO:0000313" key="3">
    <source>
        <dbReference type="Proteomes" id="UP000516028"/>
    </source>
</evidence>
<dbReference type="Proteomes" id="UP000516028">
    <property type="component" value="Chromosome"/>
</dbReference>
<keyword evidence="3" id="KW-1185">Reference proteome</keyword>
<proteinExistence type="predicted"/>
<reference evidence="2 3" key="1">
    <citation type="submission" date="2020-08" db="EMBL/GenBank/DDBJ databases">
        <title>Genome sequence of Diaphorobacter aerolatus KACC 16536T.</title>
        <authorList>
            <person name="Hyun D.-W."/>
            <person name="Bae J.-W."/>
        </authorList>
    </citation>
    <scope>NUCLEOTIDE SEQUENCE [LARGE SCALE GENOMIC DNA]</scope>
    <source>
        <strain evidence="2 3">KACC 16536</strain>
    </source>
</reference>
<gene>
    <name evidence="2" type="ORF">H9K75_22835</name>
</gene>
<sequence>MIDWLISVYGKCRDLTAKANDARSHLQAGDDDTAKMINGYMKHDYDALIQLWKEVDPGMKSTGRLSDMARHIGFGMNNDYQDILKNDIPSVLKAAEALARDGTKDAGSVGFDDLLHPAIVESSLGQYRNGHLRDAVLNGVIAVFDMIRARTGLNLDGKDLVGQAFGLEKGKLVFSEIATETGKNDQKGFLQIYEGIYTGVRNVKAHSLNHDLSEQKAAQYLVTLSLLARRVEECKGRP</sequence>
<dbReference type="RefSeq" id="WP_187724245.1">
    <property type="nucleotide sequence ID" value="NZ_CP060783.1"/>
</dbReference>
<evidence type="ECO:0000313" key="2">
    <source>
        <dbReference type="EMBL" id="QNP48650.1"/>
    </source>
</evidence>
<organism evidence="2 3">
    <name type="scientific">Diaphorobacter aerolatus</name>
    <dbReference type="NCBI Taxonomy" id="1288495"/>
    <lineage>
        <taxon>Bacteria</taxon>
        <taxon>Pseudomonadati</taxon>
        <taxon>Pseudomonadota</taxon>
        <taxon>Betaproteobacteria</taxon>
        <taxon>Burkholderiales</taxon>
        <taxon>Comamonadaceae</taxon>
        <taxon>Diaphorobacter</taxon>
    </lineage>
</organism>
<dbReference type="InterPro" id="IPR012654">
    <property type="entry name" value="CHP02391"/>
</dbReference>
<dbReference type="Pfam" id="PF09509">
    <property type="entry name" value="Hypoth_Ymh"/>
    <property type="match status" value="1"/>
</dbReference>
<dbReference type="EMBL" id="CP060783">
    <property type="protein sequence ID" value="QNP48650.1"/>
    <property type="molecule type" value="Genomic_DNA"/>
</dbReference>
<dbReference type="NCBIfam" id="TIGR02391">
    <property type="entry name" value="hypoth_ymh"/>
    <property type="match status" value="1"/>
</dbReference>
<dbReference type="KEGG" id="daer:H9K75_22835"/>
<feature type="domain" description="Conserved hypothetical protein CHP02391" evidence="1">
    <location>
        <begin position="115"/>
        <end position="231"/>
    </location>
</feature>
<dbReference type="AlphaFoldDB" id="A0A7H0GK34"/>
<name>A0A7H0GK34_9BURK</name>
<accession>A0A7H0GK34</accession>
<evidence type="ECO:0000259" key="1">
    <source>
        <dbReference type="Pfam" id="PF09509"/>
    </source>
</evidence>